<organism evidence="2 3">
    <name type="scientific">Salmonella enterica subsp. arizonae</name>
    <dbReference type="NCBI Taxonomy" id="59203"/>
    <lineage>
        <taxon>Bacteria</taxon>
        <taxon>Pseudomonadati</taxon>
        <taxon>Pseudomonadota</taxon>
        <taxon>Gammaproteobacteria</taxon>
        <taxon>Enterobacterales</taxon>
        <taxon>Enterobacteriaceae</taxon>
        <taxon>Salmonella</taxon>
    </lineage>
</organism>
<keyword evidence="2" id="KW-0645">Protease</keyword>
<dbReference type="GO" id="GO:0008233">
    <property type="term" value="F:peptidase activity"/>
    <property type="evidence" value="ECO:0007669"/>
    <property type="project" value="UniProtKB-KW"/>
</dbReference>
<evidence type="ECO:0000313" key="3">
    <source>
        <dbReference type="Proteomes" id="UP000248731"/>
    </source>
</evidence>
<keyword evidence="3" id="KW-1185">Reference proteome</keyword>
<reference evidence="2 3" key="1">
    <citation type="submission" date="2018-06" db="EMBL/GenBank/DDBJ databases">
        <authorList>
            <consortium name="Pathogen Informatics"/>
            <person name="Doyle S."/>
        </authorList>
    </citation>
    <scope>NUCLEOTIDE SEQUENCE [LARGE SCALE GENOMIC DNA]</scope>
    <source>
        <strain evidence="2 3">NCTC7307</strain>
    </source>
</reference>
<gene>
    <name evidence="2" type="ORF">NCTC7307_00589</name>
</gene>
<evidence type="ECO:0000256" key="1">
    <source>
        <dbReference type="SAM" id="MobiDB-lite"/>
    </source>
</evidence>
<protein>
    <submittedName>
        <fullName evidence="2">ClpXP protease specificity-enhancing factor</fullName>
    </submittedName>
</protein>
<proteinExistence type="predicted"/>
<dbReference type="EMBL" id="LS483466">
    <property type="protein sequence ID" value="SQI20026.1"/>
    <property type="molecule type" value="Genomic_DNA"/>
</dbReference>
<feature type="region of interest" description="Disordered" evidence="1">
    <location>
        <begin position="62"/>
        <end position="94"/>
    </location>
</feature>
<keyword evidence="2" id="KW-0378">Hydrolase</keyword>
<feature type="compositionally biased region" description="Acidic residues" evidence="1">
    <location>
        <begin position="71"/>
        <end position="80"/>
    </location>
</feature>
<name>A0A2X4SZ13_SALER</name>
<sequence length="94" mass="10407">MRASAAFPVRFLCLWLRCWRFTPVKTARVTMFEPEAAYDEGVVSLNDDDQTAGAESETVMSVIDGDKPDHDDDSSPDDEPPPPRGGRPALRVVK</sequence>
<evidence type="ECO:0000313" key="2">
    <source>
        <dbReference type="EMBL" id="SQI20026.1"/>
    </source>
</evidence>
<dbReference type="Proteomes" id="UP000248731">
    <property type="component" value="Chromosome 1"/>
</dbReference>
<accession>A0A2X4SZ13</accession>
<dbReference type="GO" id="GO:0006508">
    <property type="term" value="P:proteolysis"/>
    <property type="evidence" value="ECO:0007669"/>
    <property type="project" value="UniProtKB-KW"/>
</dbReference>
<dbReference type="AlphaFoldDB" id="A0A2X4SZ13"/>